<protein>
    <submittedName>
        <fullName evidence="1">Uncharacterized protein</fullName>
    </submittedName>
</protein>
<evidence type="ECO:0000313" key="1">
    <source>
        <dbReference type="EnsemblPlants" id="Kaladp0059s0322.1.v1.1"/>
    </source>
</evidence>
<dbReference type="Proteomes" id="UP000594263">
    <property type="component" value="Unplaced"/>
</dbReference>
<evidence type="ECO:0000313" key="2">
    <source>
        <dbReference type="Proteomes" id="UP000594263"/>
    </source>
</evidence>
<sequence>MHAHDSCQSWSFGPISFFQAQAHSLKRCFNLNAVLLNDERKTQRGRRDLEMPTELHGANLASFWLQRIGAGDSVEAGWADDIDGTLEYDSE</sequence>
<accession>A0A7N0UE19</accession>
<organism evidence="1 2">
    <name type="scientific">Kalanchoe fedtschenkoi</name>
    <name type="common">Lavender scallops</name>
    <name type="synonym">South American air plant</name>
    <dbReference type="NCBI Taxonomy" id="63787"/>
    <lineage>
        <taxon>Eukaryota</taxon>
        <taxon>Viridiplantae</taxon>
        <taxon>Streptophyta</taxon>
        <taxon>Embryophyta</taxon>
        <taxon>Tracheophyta</taxon>
        <taxon>Spermatophyta</taxon>
        <taxon>Magnoliopsida</taxon>
        <taxon>eudicotyledons</taxon>
        <taxon>Gunneridae</taxon>
        <taxon>Pentapetalae</taxon>
        <taxon>Saxifragales</taxon>
        <taxon>Crassulaceae</taxon>
        <taxon>Kalanchoe</taxon>
    </lineage>
</organism>
<keyword evidence="2" id="KW-1185">Reference proteome</keyword>
<proteinExistence type="predicted"/>
<dbReference type="AlphaFoldDB" id="A0A7N0UE19"/>
<reference evidence="1" key="1">
    <citation type="submission" date="2021-01" db="UniProtKB">
        <authorList>
            <consortium name="EnsemblPlants"/>
        </authorList>
    </citation>
    <scope>IDENTIFICATION</scope>
</reference>
<dbReference type="EnsemblPlants" id="Kaladp0059s0322.1.v1.1">
    <property type="protein sequence ID" value="Kaladp0059s0322.1.v1.1"/>
    <property type="gene ID" value="Kaladp0059s0322.v1.1"/>
</dbReference>
<dbReference type="Gramene" id="Kaladp0059s0322.1.v1.1">
    <property type="protein sequence ID" value="Kaladp0059s0322.1.v1.1"/>
    <property type="gene ID" value="Kaladp0059s0322.v1.1"/>
</dbReference>
<name>A0A7N0UE19_KALFE</name>